<dbReference type="SUPFAM" id="SSF52058">
    <property type="entry name" value="L domain-like"/>
    <property type="match status" value="1"/>
</dbReference>
<protein>
    <recommendedName>
        <fullName evidence="5">LRRNT domain-containing protein</fullName>
    </recommendedName>
</protein>
<organism evidence="3 4">
    <name type="scientific">Gouania willdenowi</name>
    <name type="common">Blunt-snouted clingfish</name>
    <name type="synonym">Lepadogaster willdenowi</name>
    <dbReference type="NCBI Taxonomy" id="441366"/>
    <lineage>
        <taxon>Eukaryota</taxon>
        <taxon>Metazoa</taxon>
        <taxon>Chordata</taxon>
        <taxon>Craniata</taxon>
        <taxon>Vertebrata</taxon>
        <taxon>Euteleostomi</taxon>
        <taxon>Actinopterygii</taxon>
        <taxon>Neopterygii</taxon>
        <taxon>Teleostei</taxon>
        <taxon>Neoteleostei</taxon>
        <taxon>Acanthomorphata</taxon>
        <taxon>Ovalentaria</taxon>
        <taxon>Blenniimorphae</taxon>
        <taxon>Blenniiformes</taxon>
        <taxon>Gobiesocoidei</taxon>
        <taxon>Gobiesocidae</taxon>
        <taxon>Gobiesocinae</taxon>
        <taxon>Gouania</taxon>
    </lineage>
</organism>
<keyword evidence="2" id="KW-0677">Repeat</keyword>
<accession>A0A8C5I9Q3</accession>
<dbReference type="InterPro" id="IPR003591">
    <property type="entry name" value="Leu-rich_rpt_typical-subtyp"/>
</dbReference>
<proteinExistence type="predicted"/>
<dbReference type="Pfam" id="PF13855">
    <property type="entry name" value="LRR_8"/>
    <property type="match status" value="1"/>
</dbReference>
<evidence type="ECO:0000256" key="1">
    <source>
        <dbReference type="ARBA" id="ARBA00022614"/>
    </source>
</evidence>
<dbReference type="InterPro" id="IPR032675">
    <property type="entry name" value="LRR_dom_sf"/>
</dbReference>
<dbReference type="Gene3D" id="3.80.10.10">
    <property type="entry name" value="Ribonuclease Inhibitor"/>
    <property type="match status" value="2"/>
</dbReference>
<dbReference type="GO" id="GO:0005886">
    <property type="term" value="C:plasma membrane"/>
    <property type="evidence" value="ECO:0007669"/>
    <property type="project" value="TreeGrafter"/>
</dbReference>
<evidence type="ECO:0000256" key="2">
    <source>
        <dbReference type="ARBA" id="ARBA00022737"/>
    </source>
</evidence>
<dbReference type="Pfam" id="PF13306">
    <property type="entry name" value="LRR_5"/>
    <property type="match status" value="1"/>
</dbReference>
<dbReference type="Ensembl" id="ENSGWIT00000059784.1">
    <property type="protein sequence ID" value="ENSGWIP00000055528.1"/>
    <property type="gene ID" value="ENSGWIG00000026406.1"/>
</dbReference>
<evidence type="ECO:0008006" key="5">
    <source>
        <dbReference type="Google" id="ProtNLM"/>
    </source>
</evidence>
<dbReference type="PANTHER" id="PTHR24369">
    <property type="entry name" value="ANTIGEN BSP, PUTATIVE-RELATED"/>
    <property type="match status" value="1"/>
</dbReference>
<dbReference type="AlphaFoldDB" id="A0A8C5I9Q3"/>
<dbReference type="Proteomes" id="UP000694680">
    <property type="component" value="Chromosome 4"/>
</dbReference>
<name>A0A8C5I9Q3_GOUWI</name>
<keyword evidence="4" id="KW-1185">Reference proteome</keyword>
<evidence type="ECO:0000313" key="4">
    <source>
        <dbReference type="Proteomes" id="UP000694680"/>
    </source>
</evidence>
<dbReference type="SMART" id="SM00369">
    <property type="entry name" value="LRR_TYP"/>
    <property type="match status" value="6"/>
</dbReference>
<sequence length="287" mass="32820">MNIIIPSQLTKYIVKIELCVRLLFRSLKHVFVFTETLWMVVIFFTLPHRTYSMICPASCMCSSAGKVECVGLTITDVPRPLPVQTNRLELDKTNMNVINEHSLANLTLLLRFSLTRNLPTLPVGVFSSLTSLEQLQLDGNKLYNITSDIRNGLTHLTPGVFDMMTNLTFLTLARNFIKTLPPNIFHSLTNLRRLVLHDNNLEVLEPGIFDALVNLVDLKIYSNKIASLPPQIFWPLRNLHNLSLSSNQLQEVCYTLLMICCYNINISPYNQIYIMVQLELLLSYITF</sequence>
<reference evidence="3" key="1">
    <citation type="submission" date="2020-06" db="EMBL/GenBank/DDBJ databases">
        <authorList>
            <consortium name="Wellcome Sanger Institute Data Sharing"/>
        </authorList>
    </citation>
    <scope>NUCLEOTIDE SEQUENCE [LARGE SCALE GENOMIC DNA]</scope>
</reference>
<dbReference type="InterPro" id="IPR050541">
    <property type="entry name" value="LRR_TM_domain-containing"/>
</dbReference>
<keyword evidence="1" id="KW-0433">Leucine-rich repeat</keyword>
<dbReference type="InterPro" id="IPR001611">
    <property type="entry name" value="Leu-rich_rpt"/>
</dbReference>
<reference evidence="3" key="2">
    <citation type="submission" date="2025-08" db="UniProtKB">
        <authorList>
            <consortium name="Ensembl"/>
        </authorList>
    </citation>
    <scope>IDENTIFICATION</scope>
</reference>
<reference evidence="3" key="3">
    <citation type="submission" date="2025-09" db="UniProtKB">
        <authorList>
            <consortium name="Ensembl"/>
        </authorList>
    </citation>
    <scope>IDENTIFICATION</scope>
</reference>
<dbReference type="InterPro" id="IPR026906">
    <property type="entry name" value="LRR_5"/>
</dbReference>
<dbReference type="PANTHER" id="PTHR24369:SF214">
    <property type="entry name" value="GLYCOPROTEIN V PLATELET"/>
    <property type="match status" value="1"/>
</dbReference>
<evidence type="ECO:0000313" key="3">
    <source>
        <dbReference type="Ensembl" id="ENSGWIP00000055528.1"/>
    </source>
</evidence>